<evidence type="ECO:0000313" key="1">
    <source>
        <dbReference type="EMBL" id="KAH7974949.1"/>
    </source>
</evidence>
<protein>
    <submittedName>
        <fullName evidence="1">Uncharacterized protein</fullName>
    </submittedName>
</protein>
<name>A0ACB8DRX2_DERSI</name>
<evidence type="ECO:0000313" key="2">
    <source>
        <dbReference type="Proteomes" id="UP000821865"/>
    </source>
</evidence>
<dbReference type="EMBL" id="CM023479">
    <property type="protein sequence ID" value="KAH7974949.1"/>
    <property type="molecule type" value="Genomic_DNA"/>
</dbReference>
<keyword evidence="2" id="KW-1185">Reference proteome</keyword>
<comment type="caution">
    <text evidence="1">The sequence shown here is derived from an EMBL/GenBank/DDBJ whole genome shotgun (WGS) entry which is preliminary data.</text>
</comment>
<dbReference type="Proteomes" id="UP000821865">
    <property type="component" value="Chromosome 10"/>
</dbReference>
<proteinExistence type="predicted"/>
<gene>
    <name evidence="1" type="ORF">HPB49_021955</name>
</gene>
<organism evidence="1 2">
    <name type="scientific">Dermacentor silvarum</name>
    <name type="common">Tick</name>
    <dbReference type="NCBI Taxonomy" id="543639"/>
    <lineage>
        <taxon>Eukaryota</taxon>
        <taxon>Metazoa</taxon>
        <taxon>Ecdysozoa</taxon>
        <taxon>Arthropoda</taxon>
        <taxon>Chelicerata</taxon>
        <taxon>Arachnida</taxon>
        <taxon>Acari</taxon>
        <taxon>Parasitiformes</taxon>
        <taxon>Ixodida</taxon>
        <taxon>Ixodoidea</taxon>
        <taxon>Ixodidae</taxon>
        <taxon>Rhipicephalinae</taxon>
        <taxon>Dermacentor</taxon>
    </lineage>
</organism>
<reference evidence="1" key="1">
    <citation type="submission" date="2020-05" db="EMBL/GenBank/DDBJ databases">
        <title>Large-scale comparative analyses of tick genomes elucidate their genetic diversity and vector capacities.</title>
        <authorList>
            <person name="Jia N."/>
            <person name="Wang J."/>
            <person name="Shi W."/>
            <person name="Du L."/>
            <person name="Sun Y."/>
            <person name="Zhan W."/>
            <person name="Jiang J."/>
            <person name="Wang Q."/>
            <person name="Zhang B."/>
            <person name="Ji P."/>
            <person name="Sakyi L.B."/>
            <person name="Cui X."/>
            <person name="Yuan T."/>
            <person name="Jiang B."/>
            <person name="Yang W."/>
            <person name="Lam T.T.-Y."/>
            <person name="Chang Q."/>
            <person name="Ding S."/>
            <person name="Wang X."/>
            <person name="Zhu J."/>
            <person name="Ruan X."/>
            <person name="Zhao L."/>
            <person name="Wei J."/>
            <person name="Que T."/>
            <person name="Du C."/>
            <person name="Cheng J."/>
            <person name="Dai P."/>
            <person name="Han X."/>
            <person name="Huang E."/>
            <person name="Gao Y."/>
            <person name="Liu J."/>
            <person name="Shao H."/>
            <person name="Ye R."/>
            <person name="Li L."/>
            <person name="Wei W."/>
            <person name="Wang X."/>
            <person name="Wang C."/>
            <person name="Yang T."/>
            <person name="Huo Q."/>
            <person name="Li W."/>
            <person name="Guo W."/>
            <person name="Chen H."/>
            <person name="Zhou L."/>
            <person name="Ni X."/>
            <person name="Tian J."/>
            <person name="Zhou Y."/>
            <person name="Sheng Y."/>
            <person name="Liu T."/>
            <person name="Pan Y."/>
            <person name="Xia L."/>
            <person name="Li J."/>
            <person name="Zhao F."/>
            <person name="Cao W."/>
        </authorList>
    </citation>
    <scope>NUCLEOTIDE SEQUENCE</scope>
    <source>
        <strain evidence="1">Dsil-2018</strain>
    </source>
</reference>
<sequence length="250" mass="27297">MPLVSGEFRVKLNTLKSSGRIELVEDVDTGIARLNINDPAKRNCISGEMMLELENAVKTLEHWTHIKAVLLCGEGPFFCSGANLVSMKAIPNPDEGRQMSALMQSTLTRFSNLPMISAVLIEGRAIGGGAELTTAADFRIMAPDSEVQFVHVRMGITSAWGGMTRLTQIVVRTGFASHVLSGQRDAKEEALEWLGEQTKGPTEIMRAVKLGMVAARSLPLQEALQRENDLFATVWGQDAHNDALSQNVKH</sequence>
<accession>A0ACB8DRX2</accession>